<organism evidence="11">
    <name type="scientific">marine sediment metagenome</name>
    <dbReference type="NCBI Taxonomy" id="412755"/>
    <lineage>
        <taxon>unclassified sequences</taxon>
        <taxon>metagenomes</taxon>
        <taxon>ecological metagenomes</taxon>
    </lineage>
</organism>
<dbReference type="Pfam" id="PF01555">
    <property type="entry name" value="N6_N4_Mtase"/>
    <property type="match status" value="1"/>
</dbReference>
<dbReference type="GO" id="GO:0008170">
    <property type="term" value="F:N-methyltransferase activity"/>
    <property type="evidence" value="ECO:0007669"/>
    <property type="project" value="InterPro"/>
</dbReference>
<dbReference type="Gene3D" id="3.40.50.150">
    <property type="entry name" value="Vaccinia Virus protein VP39"/>
    <property type="match status" value="1"/>
</dbReference>
<comment type="similarity">
    <text evidence="1">Belongs to the N(4)/N(6)-methyltransferase family. N(4) subfamily.</text>
</comment>
<accession>A0A0F9C4V8</accession>
<dbReference type="InterPro" id="IPR002941">
    <property type="entry name" value="DNA_methylase_N4/N6"/>
</dbReference>
<evidence type="ECO:0000256" key="2">
    <source>
        <dbReference type="ARBA" id="ARBA00012185"/>
    </source>
</evidence>
<feature type="region of interest" description="Disordered" evidence="9">
    <location>
        <begin position="286"/>
        <end position="319"/>
    </location>
</feature>
<keyword evidence="7" id="KW-0238">DNA-binding</keyword>
<dbReference type="GO" id="GO:0032259">
    <property type="term" value="P:methylation"/>
    <property type="evidence" value="ECO:0007669"/>
    <property type="project" value="UniProtKB-KW"/>
</dbReference>
<sequence>MINHWQILHADARHIPLADKTVQCVVTSPPYWGLRDYKLGEKGIGLEPTPDLYVQHIVEIFREVKRVLRDDGTLWLNMGDSYNSIPGGYYPDGSFDRPSRGSQRMRGFPRTKTLKPKDLVGMPWRVAFALQGDDWWLRSDIIWAKPNPMPESVTDRPTKSHEYLFLTTKSERYYYDQDAVREAHEDKARPDGWTTGDGGISSPEFVGRHDGKSRPPMTMTNRQYNSNGRNRRTVWEIATQPFPEAHFATFPEALVEPCIKAGSSERGCCPKCGAGWRRVVDRVQEPDGLRNRDGGSKMDYHTRQVGSGQKLQDWKDANPPRTTGWHPTCDHETESVPCLVLDPFAG</sequence>
<dbReference type="SUPFAM" id="SSF53335">
    <property type="entry name" value="S-adenosyl-L-methionine-dependent methyltransferases"/>
    <property type="match status" value="1"/>
</dbReference>
<protein>
    <recommendedName>
        <fullName evidence="2">site-specific DNA-methyltransferase (cytosine-N(4)-specific)</fullName>
        <ecNumber evidence="2">2.1.1.113</ecNumber>
    </recommendedName>
</protein>
<evidence type="ECO:0000256" key="4">
    <source>
        <dbReference type="ARBA" id="ARBA00022679"/>
    </source>
</evidence>
<dbReference type="InterPro" id="IPR001091">
    <property type="entry name" value="RM_Methyltransferase"/>
</dbReference>
<dbReference type="EMBL" id="LAZR01037785">
    <property type="protein sequence ID" value="KKL21307.1"/>
    <property type="molecule type" value="Genomic_DNA"/>
</dbReference>
<keyword evidence="5" id="KW-0949">S-adenosyl-L-methionine</keyword>
<dbReference type="AlphaFoldDB" id="A0A0F9C4V8"/>
<feature type="compositionally biased region" description="Basic and acidic residues" evidence="9">
    <location>
        <begin position="286"/>
        <end position="302"/>
    </location>
</feature>
<dbReference type="PRINTS" id="PR00508">
    <property type="entry name" value="S21N4MTFRASE"/>
</dbReference>
<dbReference type="GO" id="GO:0015667">
    <property type="term" value="F:site-specific DNA-methyltransferase (cytosine-N4-specific) activity"/>
    <property type="evidence" value="ECO:0007669"/>
    <property type="project" value="UniProtKB-EC"/>
</dbReference>
<evidence type="ECO:0000259" key="10">
    <source>
        <dbReference type="Pfam" id="PF01555"/>
    </source>
</evidence>
<dbReference type="PROSITE" id="PS00093">
    <property type="entry name" value="N4_MTASE"/>
    <property type="match status" value="1"/>
</dbReference>
<keyword evidence="4" id="KW-0808">Transferase</keyword>
<evidence type="ECO:0000256" key="8">
    <source>
        <dbReference type="ARBA" id="ARBA00049120"/>
    </source>
</evidence>
<proteinExistence type="inferred from homology"/>
<dbReference type="GO" id="GO:0009307">
    <property type="term" value="P:DNA restriction-modification system"/>
    <property type="evidence" value="ECO:0007669"/>
    <property type="project" value="UniProtKB-KW"/>
</dbReference>
<evidence type="ECO:0000313" key="11">
    <source>
        <dbReference type="EMBL" id="KKL21307.1"/>
    </source>
</evidence>
<comment type="catalytic activity">
    <reaction evidence="8">
        <text>a 2'-deoxycytidine in DNA + S-adenosyl-L-methionine = an N(4)-methyl-2'-deoxycytidine in DNA + S-adenosyl-L-homocysteine + H(+)</text>
        <dbReference type="Rhea" id="RHEA:16857"/>
        <dbReference type="Rhea" id="RHEA-COMP:11369"/>
        <dbReference type="Rhea" id="RHEA-COMP:13674"/>
        <dbReference type="ChEBI" id="CHEBI:15378"/>
        <dbReference type="ChEBI" id="CHEBI:57856"/>
        <dbReference type="ChEBI" id="CHEBI:59789"/>
        <dbReference type="ChEBI" id="CHEBI:85452"/>
        <dbReference type="ChEBI" id="CHEBI:137933"/>
        <dbReference type="EC" id="2.1.1.113"/>
    </reaction>
</comment>
<keyword evidence="3" id="KW-0489">Methyltransferase</keyword>
<feature type="non-terminal residue" evidence="11">
    <location>
        <position position="346"/>
    </location>
</feature>
<dbReference type="EC" id="2.1.1.113" evidence="2"/>
<evidence type="ECO:0000256" key="9">
    <source>
        <dbReference type="SAM" id="MobiDB-lite"/>
    </source>
</evidence>
<evidence type="ECO:0000256" key="5">
    <source>
        <dbReference type="ARBA" id="ARBA00022691"/>
    </source>
</evidence>
<dbReference type="InterPro" id="IPR029063">
    <property type="entry name" value="SAM-dependent_MTases_sf"/>
</dbReference>
<name>A0A0F9C4V8_9ZZZZ</name>
<keyword evidence="6" id="KW-0680">Restriction system</keyword>
<dbReference type="GO" id="GO:0003677">
    <property type="term" value="F:DNA binding"/>
    <property type="evidence" value="ECO:0007669"/>
    <property type="project" value="UniProtKB-KW"/>
</dbReference>
<evidence type="ECO:0000256" key="3">
    <source>
        <dbReference type="ARBA" id="ARBA00022603"/>
    </source>
</evidence>
<feature type="region of interest" description="Disordered" evidence="9">
    <location>
        <begin position="185"/>
        <end position="225"/>
    </location>
</feature>
<gene>
    <name evidence="11" type="ORF">LCGC14_2446780</name>
</gene>
<evidence type="ECO:0000256" key="6">
    <source>
        <dbReference type="ARBA" id="ARBA00022747"/>
    </source>
</evidence>
<dbReference type="InterPro" id="IPR017985">
    <property type="entry name" value="MeTrfase_CN4_CS"/>
</dbReference>
<evidence type="ECO:0000256" key="1">
    <source>
        <dbReference type="ARBA" id="ARBA00010203"/>
    </source>
</evidence>
<comment type="caution">
    <text evidence="11">The sequence shown here is derived from an EMBL/GenBank/DDBJ whole genome shotgun (WGS) entry which is preliminary data.</text>
</comment>
<evidence type="ECO:0000256" key="7">
    <source>
        <dbReference type="ARBA" id="ARBA00023125"/>
    </source>
</evidence>
<feature type="domain" description="DNA methylase N-4/N-6" evidence="10">
    <location>
        <begin position="22"/>
        <end position="266"/>
    </location>
</feature>
<reference evidence="11" key="1">
    <citation type="journal article" date="2015" name="Nature">
        <title>Complex archaea that bridge the gap between prokaryotes and eukaryotes.</title>
        <authorList>
            <person name="Spang A."/>
            <person name="Saw J.H."/>
            <person name="Jorgensen S.L."/>
            <person name="Zaremba-Niedzwiedzka K."/>
            <person name="Martijn J."/>
            <person name="Lind A.E."/>
            <person name="van Eijk R."/>
            <person name="Schleper C."/>
            <person name="Guy L."/>
            <person name="Ettema T.J."/>
        </authorList>
    </citation>
    <scope>NUCLEOTIDE SEQUENCE</scope>
</reference>